<dbReference type="Proteomes" id="UP000283880">
    <property type="component" value="Unassembled WGS sequence"/>
</dbReference>
<dbReference type="UniPathway" id="UPA00219"/>
<evidence type="ECO:0000256" key="1">
    <source>
        <dbReference type="ARBA" id="ARBA00002624"/>
    </source>
</evidence>
<keyword evidence="17" id="KW-0573">Peptidoglycan synthesis</keyword>
<keyword evidence="10" id="KW-0645">Protease</keyword>
<name>A0A413FFE9_9FIRM</name>
<evidence type="ECO:0000256" key="22">
    <source>
        <dbReference type="ARBA" id="ARBA00023316"/>
    </source>
</evidence>
<comment type="caution">
    <text evidence="28">The sequence shown here is derived from an EMBL/GenBank/DDBJ whole genome shotgun (WGS) entry which is preliminary data.</text>
</comment>
<evidence type="ECO:0000313" key="29">
    <source>
        <dbReference type="Proteomes" id="UP000283880"/>
    </source>
</evidence>
<organism evidence="28 29">
    <name type="scientific">Enterocloster asparagiformis</name>
    <dbReference type="NCBI Taxonomy" id="333367"/>
    <lineage>
        <taxon>Bacteria</taxon>
        <taxon>Bacillati</taxon>
        <taxon>Bacillota</taxon>
        <taxon>Clostridia</taxon>
        <taxon>Lachnospirales</taxon>
        <taxon>Lachnospiraceae</taxon>
        <taxon>Enterocloster</taxon>
    </lineage>
</organism>
<protein>
    <recommendedName>
        <fullName evidence="7">Penicillin-binding protein 1A</fullName>
        <ecNumber evidence="24">2.4.99.28</ecNumber>
        <ecNumber evidence="6">3.4.16.4</ecNumber>
    </recommendedName>
</protein>
<dbReference type="GO" id="GO:0008955">
    <property type="term" value="F:peptidoglycan glycosyltransferase activity"/>
    <property type="evidence" value="ECO:0007669"/>
    <property type="project" value="UniProtKB-EC"/>
</dbReference>
<keyword evidence="13" id="KW-0812">Transmembrane</keyword>
<evidence type="ECO:0000256" key="18">
    <source>
        <dbReference type="ARBA" id="ARBA00022989"/>
    </source>
</evidence>
<dbReference type="InterPro" id="IPR050396">
    <property type="entry name" value="Glycosyltr_51/Transpeptidase"/>
</dbReference>
<evidence type="ECO:0000256" key="3">
    <source>
        <dbReference type="ARBA" id="ARBA00004752"/>
    </source>
</evidence>
<gene>
    <name evidence="28" type="ORF">DWV29_12230</name>
</gene>
<dbReference type="GO" id="GO:0030288">
    <property type="term" value="C:outer membrane-bounded periplasmic space"/>
    <property type="evidence" value="ECO:0007669"/>
    <property type="project" value="TreeGrafter"/>
</dbReference>
<evidence type="ECO:0000256" key="5">
    <source>
        <dbReference type="ARBA" id="ARBA00007739"/>
    </source>
</evidence>
<comment type="catalytic activity">
    <reaction evidence="23">
        <text>Preferential cleavage: (Ac)2-L-Lys-D-Ala-|-D-Ala. Also transpeptidation of peptidyl-alanyl moieties that are N-acyl substituents of D-alanine.</text>
        <dbReference type="EC" id="3.4.16.4"/>
    </reaction>
</comment>
<evidence type="ECO:0000256" key="25">
    <source>
        <dbReference type="ARBA" id="ARBA00049902"/>
    </source>
</evidence>
<evidence type="ECO:0000256" key="17">
    <source>
        <dbReference type="ARBA" id="ARBA00022984"/>
    </source>
</evidence>
<dbReference type="GO" id="GO:0071555">
    <property type="term" value="P:cell wall organization"/>
    <property type="evidence" value="ECO:0007669"/>
    <property type="project" value="UniProtKB-KW"/>
</dbReference>
<evidence type="ECO:0000256" key="9">
    <source>
        <dbReference type="ARBA" id="ARBA00022645"/>
    </source>
</evidence>
<evidence type="ECO:0000256" key="6">
    <source>
        <dbReference type="ARBA" id="ARBA00012448"/>
    </source>
</evidence>
<evidence type="ECO:0000256" key="8">
    <source>
        <dbReference type="ARBA" id="ARBA00022475"/>
    </source>
</evidence>
<keyword evidence="8" id="KW-1003">Cell membrane</keyword>
<keyword evidence="11" id="KW-0328">Glycosyltransferase</keyword>
<evidence type="ECO:0000256" key="19">
    <source>
        <dbReference type="ARBA" id="ARBA00023136"/>
    </source>
</evidence>
<dbReference type="FunFam" id="1.10.3810.10:FF:000001">
    <property type="entry name" value="Penicillin-binding protein 1A"/>
    <property type="match status" value="1"/>
</dbReference>
<keyword evidence="12 28" id="KW-0808">Transferase</keyword>
<keyword evidence="20" id="KW-0046">Antibiotic resistance</keyword>
<comment type="subcellular location">
    <subcellularLocation>
        <location evidence="2">Cell membrane</location>
        <topology evidence="2">Single-pass type II membrane protein</topology>
    </subcellularLocation>
</comment>
<evidence type="ECO:0000256" key="20">
    <source>
        <dbReference type="ARBA" id="ARBA00023251"/>
    </source>
</evidence>
<evidence type="ECO:0000256" key="23">
    <source>
        <dbReference type="ARBA" id="ARBA00034000"/>
    </source>
</evidence>
<dbReference type="EC" id="3.4.16.4" evidence="6"/>
<evidence type="ECO:0000256" key="24">
    <source>
        <dbReference type="ARBA" id="ARBA00044770"/>
    </source>
</evidence>
<dbReference type="GO" id="GO:0005886">
    <property type="term" value="C:plasma membrane"/>
    <property type="evidence" value="ECO:0007669"/>
    <property type="project" value="UniProtKB-SubCell"/>
</dbReference>
<keyword evidence="18" id="KW-1133">Transmembrane helix</keyword>
<keyword evidence="19" id="KW-0472">Membrane</keyword>
<evidence type="ECO:0000256" key="4">
    <source>
        <dbReference type="ARBA" id="ARBA00007090"/>
    </source>
</evidence>
<evidence type="ECO:0000256" key="15">
    <source>
        <dbReference type="ARBA" id="ARBA00022960"/>
    </source>
</evidence>
<dbReference type="InterPro" id="IPR036950">
    <property type="entry name" value="PBP_transglycosylase"/>
</dbReference>
<dbReference type="GO" id="GO:0009002">
    <property type="term" value="F:serine-type D-Ala-D-Ala carboxypeptidase activity"/>
    <property type="evidence" value="ECO:0007669"/>
    <property type="project" value="UniProtKB-EC"/>
</dbReference>
<reference evidence="28 29" key="1">
    <citation type="submission" date="2018-08" db="EMBL/GenBank/DDBJ databases">
        <title>A genome reference for cultivated species of the human gut microbiota.</title>
        <authorList>
            <person name="Zou Y."/>
            <person name="Xue W."/>
            <person name="Luo G."/>
        </authorList>
    </citation>
    <scope>NUCLEOTIDE SEQUENCE [LARGE SCALE GENOMIC DNA]</scope>
    <source>
        <strain evidence="28 29">AF04-15</strain>
    </source>
</reference>
<dbReference type="GO" id="GO:0006508">
    <property type="term" value="P:proteolysis"/>
    <property type="evidence" value="ECO:0007669"/>
    <property type="project" value="UniProtKB-KW"/>
</dbReference>
<evidence type="ECO:0000256" key="16">
    <source>
        <dbReference type="ARBA" id="ARBA00022968"/>
    </source>
</evidence>
<comment type="function">
    <text evidence="1">Cell wall formation. Synthesis of cross-linked peptidoglycan from the lipid intermediates. The enzyme has a penicillin-insensitive transglycosylase N-terminal domain (formation of linear glycan strands) and a penicillin-sensitive transpeptidase C-terminal domain (cross-linking of the peptide subunits).</text>
</comment>
<dbReference type="AlphaFoldDB" id="A0A413FFE9"/>
<comment type="pathway">
    <text evidence="3">Cell wall biogenesis; peptidoglycan biosynthesis.</text>
</comment>
<keyword evidence="15" id="KW-0133">Cell shape</keyword>
<keyword evidence="22" id="KW-0961">Cell wall biogenesis/degradation</keyword>
<evidence type="ECO:0000256" key="13">
    <source>
        <dbReference type="ARBA" id="ARBA00022692"/>
    </source>
</evidence>
<dbReference type="GO" id="GO:0046677">
    <property type="term" value="P:response to antibiotic"/>
    <property type="evidence" value="ECO:0007669"/>
    <property type="project" value="UniProtKB-KW"/>
</dbReference>
<dbReference type="OrthoDB" id="9766909at2"/>
<dbReference type="InterPro" id="IPR023346">
    <property type="entry name" value="Lysozyme-like_dom_sf"/>
</dbReference>
<evidence type="ECO:0000256" key="21">
    <source>
        <dbReference type="ARBA" id="ARBA00023268"/>
    </source>
</evidence>
<dbReference type="Pfam" id="PF00912">
    <property type="entry name" value="Transgly"/>
    <property type="match status" value="1"/>
</dbReference>
<comment type="catalytic activity">
    <reaction evidence="25">
        <text>[GlcNAc-(1-&gt;4)-Mur2Ac(oyl-L-Ala-gamma-D-Glu-L-Lys-D-Ala-D-Ala)](n)-di-trans,octa-cis-undecaprenyl diphosphate + beta-D-GlcNAc-(1-&gt;4)-Mur2Ac(oyl-L-Ala-gamma-D-Glu-L-Lys-D-Ala-D-Ala)-di-trans,octa-cis-undecaprenyl diphosphate = [GlcNAc-(1-&gt;4)-Mur2Ac(oyl-L-Ala-gamma-D-Glu-L-Lys-D-Ala-D-Ala)](n+1)-di-trans,octa-cis-undecaprenyl diphosphate + di-trans,octa-cis-undecaprenyl diphosphate + H(+)</text>
        <dbReference type="Rhea" id="RHEA:23708"/>
        <dbReference type="Rhea" id="RHEA-COMP:9602"/>
        <dbReference type="Rhea" id="RHEA-COMP:9603"/>
        <dbReference type="ChEBI" id="CHEBI:15378"/>
        <dbReference type="ChEBI" id="CHEBI:58405"/>
        <dbReference type="ChEBI" id="CHEBI:60033"/>
        <dbReference type="ChEBI" id="CHEBI:78435"/>
        <dbReference type="EC" id="2.4.99.28"/>
    </reaction>
</comment>
<dbReference type="SUPFAM" id="SSF53955">
    <property type="entry name" value="Lysozyme-like"/>
    <property type="match status" value="1"/>
</dbReference>
<dbReference type="PANTHER" id="PTHR32282">
    <property type="entry name" value="BINDING PROTEIN TRANSPEPTIDASE, PUTATIVE-RELATED"/>
    <property type="match status" value="1"/>
</dbReference>
<dbReference type="EC" id="2.4.99.28" evidence="24"/>
<dbReference type="GO" id="GO:0008360">
    <property type="term" value="P:regulation of cell shape"/>
    <property type="evidence" value="ECO:0007669"/>
    <property type="project" value="UniProtKB-KW"/>
</dbReference>
<evidence type="ECO:0000256" key="26">
    <source>
        <dbReference type="ARBA" id="ARBA00060592"/>
    </source>
</evidence>
<evidence type="ECO:0000256" key="10">
    <source>
        <dbReference type="ARBA" id="ARBA00022670"/>
    </source>
</evidence>
<evidence type="ECO:0000256" key="14">
    <source>
        <dbReference type="ARBA" id="ARBA00022801"/>
    </source>
</evidence>
<dbReference type="InterPro" id="IPR001264">
    <property type="entry name" value="Glyco_trans_51"/>
</dbReference>
<dbReference type="Gene3D" id="1.10.3810.10">
    <property type="entry name" value="Biosynthetic peptidoglycan transglycosylase-like"/>
    <property type="match status" value="1"/>
</dbReference>
<feature type="domain" description="Glycosyl transferase family 51" evidence="27">
    <location>
        <begin position="50"/>
        <end position="216"/>
    </location>
</feature>
<comment type="similarity">
    <text evidence="5">In the N-terminal section; belongs to the glycosyltransferase 51 family.</text>
</comment>
<sequence length="235" mass="26102">MKVLKMVRRLAMVLLVICAGLCLAVGVKGYRMYKGALAQTSLADKVDSIRAREDYTTFEELPPIYVEAVLSVEDHRFYSHPGIDPIAIGRAAFNDLKAMAFVEGGSTVTQQLAKNLYFSQEKELTRKVAEVFMAFDLEKNYSKEEILELYVNSIYFGNGYYSVAEASEGYFGKAPSEMTEYESTLLAGIPNAPSVYALTANPDLAAQRQRQVVDRMVTCGYYTEVQAQETLAAGM</sequence>
<comment type="similarity">
    <text evidence="4">In the C-terminal section; belongs to the transpeptidase family.</text>
</comment>
<proteinExistence type="inferred from homology"/>
<dbReference type="GO" id="GO:0009252">
    <property type="term" value="P:peptidoglycan biosynthetic process"/>
    <property type="evidence" value="ECO:0007669"/>
    <property type="project" value="UniProtKB-UniPathway"/>
</dbReference>
<keyword evidence="9" id="KW-0121">Carboxypeptidase</keyword>
<evidence type="ECO:0000259" key="27">
    <source>
        <dbReference type="Pfam" id="PF00912"/>
    </source>
</evidence>
<dbReference type="EMBL" id="QSBM01000008">
    <property type="protein sequence ID" value="RGX29290.1"/>
    <property type="molecule type" value="Genomic_DNA"/>
</dbReference>
<evidence type="ECO:0000256" key="12">
    <source>
        <dbReference type="ARBA" id="ARBA00022679"/>
    </source>
</evidence>
<keyword evidence="21" id="KW-0511">Multifunctional enzyme</keyword>
<evidence type="ECO:0000256" key="2">
    <source>
        <dbReference type="ARBA" id="ARBA00004401"/>
    </source>
</evidence>
<comment type="pathway">
    <text evidence="26">Glycan biosynthesis.</text>
</comment>
<dbReference type="PANTHER" id="PTHR32282:SF11">
    <property type="entry name" value="PENICILLIN-BINDING PROTEIN 1B"/>
    <property type="match status" value="1"/>
</dbReference>
<keyword evidence="14" id="KW-0378">Hydrolase</keyword>
<evidence type="ECO:0000256" key="11">
    <source>
        <dbReference type="ARBA" id="ARBA00022676"/>
    </source>
</evidence>
<accession>A0A413FFE9</accession>
<keyword evidence="16" id="KW-0735">Signal-anchor</keyword>
<evidence type="ECO:0000313" key="28">
    <source>
        <dbReference type="EMBL" id="RGX29290.1"/>
    </source>
</evidence>
<evidence type="ECO:0000256" key="7">
    <source>
        <dbReference type="ARBA" id="ARBA00018638"/>
    </source>
</evidence>